<protein>
    <submittedName>
        <fullName evidence="2">(diamondback moth) hypothetical protein</fullName>
    </submittedName>
</protein>
<dbReference type="Proteomes" id="UP000653454">
    <property type="component" value="Unassembled WGS sequence"/>
</dbReference>
<evidence type="ECO:0000313" key="2">
    <source>
        <dbReference type="EMBL" id="CAG9130740.1"/>
    </source>
</evidence>
<proteinExistence type="predicted"/>
<organism evidence="2 3">
    <name type="scientific">Plutella xylostella</name>
    <name type="common">Diamondback moth</name>
    <name type="synonym">Plutella maculipennis</name>
    <dbReference type="NCBI Taxonomy" id="51655"/>
    <lineage>
        <taxon>Eukaryota</taxon>
        <taxon>Metazoa</taxon>
        <taxon>Ecdysozoa</taxon>
        <taxon>Arthropoda</taxon>
        <taxon>Hexapoda</taxon>
        <taxon>Insecta</taxon>
        <taxon>Pterygota</taxon>
        <taxon>Neoptera</taxon>
        <taxon>Endopterygota</taxon>
        <taxon>Lepidoptera</taxon>
        <taxon>Glossata</taxon>
        <taxon>Ditrysia</taxon>
        <taxon>Yponomeutoidea</taxon>
        <taxon>Plutellidae</taxon>
        <taxon>Plutella</taxon>
    </lineage>
</organism>
<evidence type="ECO:0000313" key="3">
    <source>
        <dbReference type="Proteomes" id="UP000653454"/>
    </source>
</evidence>
<reference evidence="2" key="1">
    <citation type="submission" date="2020-11" db="EMBL/GenBank/DDBJ databases">
        <authorList>
            <person name="Whiteford S."/>
        </authorList>
    </citation>
    <scope>NUCLEOTIDE SEQUENCE</scope>
</reference>
<gene>
    <name evidence="2" type="ORF">PLXY2_LOCUS10027</name>
</gene>
<keyword evidence="3" id="KW-1185">Reference proteome</keyword>
<name>A0A8S4FPW9_PLUXY</name>
<comment type="caution">
    <text evidence="2">The sequence shown here is derived from an EMBL/GenBank/DDBJ whole genome shotgun (WGS) entry which is preliminary data.</text>
</comment>
<dbReference type="AlphaFoldDB" id="A0A8S4FPW9"/>
<sequence length="99" mass="11779">MVQQSAKAKGKLNNHLSLVNCGGACVKEEIVTYPPKYFETRLKNYFEAAERIREKKLKEEEKKSKQKLKENETKRRKQLRENPRLRFQSAEHQTILEFL</sequence>
<accession>A0A8S4FPW9</accession>
<evidence type="ECO:0000256" key="1">
    <source>
        <dbReference type="SAM" id="MobiDB-lite"/>
    </source>
</evidence>
<feature type="region of interest" description="Disordered" evidence="1">
    <location>
        <begin position="56"/>
        <end position="82"/>
    </location>
</feature>
<dbReference type="EMBL" id="CAJHNJ030000042">
    <property type="protein sequence ID" value="CAG9130740.1"/>
    <property type="molecule type" value="Genomic_DNA"/>
</dbReference>